<feature type="transmembrane region" description="Helical" evidence="8">
    <location>
        <begin position="467"/>
        <end position="482"/>
    </location>
</feature>
<comment type="similarity">
    <text evidence="7">Belongs to the sodium:neurotransmitter symporter (SNF) (TC 2.A.22) family.</text>
</comment>
<feature type="transmembrane region" description="Helical" evidence="8">
    <location>
        <begin position="436"/>
        <end position="461"/>
    </location>
</feature>
<feature type="binding site" evidence="6">
    <location>
        <position position="411"/>
    </location>
    <ligand>
        <name>Na(+)</name>
        <dbReference type="ChEBI" id="CHEBI:29101"/>
        <label>1</label>
    </ligand>
</feature>
<feature type="transmembrane region" description="Helical" evidence="8">
    <location>
        <begin position="98"/>
        <end position="117"/>
    </location>
</feature>
<feature type="transmembrane region" description="Helical" evidence="8">
    <location>
        <begin position="138"/>
        <end position="168"/>
    </location>
</feature>
<feature type="binding site" evidence="6">
    <location>
        <position position="410"/>
    </location>
    <ligand>
        <name>Na(+)</name>
        <dbReference type="ChEBI" id="CHEBI:29101"/>
        <label>1</label>
    </ligand>
</feature>
<reference evidence="9" key="2">
    <citation type="journal article" date="2023" name="Science">
        <title>Genomic signatures of disease resistance in endangered staghorn corals.</title>
        <authorList>
            <person name="Vollmer S.V."/>
            <person name="Selwyn J.D."/>
            <person name="Despard B.A."/>
            <person name="Roesel C.L."/>
        </authorList>
    </citation>
    <scope>NUCLEOTIDE SEQUENCE</scope>
    <source>
        <strain evidence="9">K2</strain>
    </source>
</reference>
<keyword evidence="4 8" id="KW-1133">Transmembrane helix</keyword>
<dbReference type="GO" id="GO:0006865">
    <property type="term" value="P:amino acid transport"/>
    <property type="evidence" value="ECO:0007669"/>
    <property type="project" value="TreeGrafter"/>
</dbReference>
<evidence type="ECO:0000256" key="1">
    <source>
        <dbReference type="ARBA" id="ARBA00004141"/>
    </source>
</evidence>
<feature type="binding site" evidence="6">
    <location>
        <position position="81"/>
    </location>
    <ligand>
        <name>Na(+)</name>
        <dbReference type="ChEBI" id="CHEBI:29101"/>
        <label>1</label>
    </ligand>
</feature>
<dbReference type="EMBL" id="JARQWQ010000090">
    <property type="protein sequence ID" value="KAK2552163.1"/>
    <property type="molecule type" value="Genomic_DNA"/>
</dbReference>
<dbReference type="PANTHER" id="PTHR11616">
    <property type="entry name" value="SODIUM/CHLORIDE DEPENDENT TRANSPORTER"/>
    <property type="match status" value="1"/>
</dbReference>
<evidence type="ECO:0000256" key="7">
    <source>
        <dbReference type="RuleBase" id="RU003732"/>
    </source>
</evidence>
<name>A0AAD9Q038_ACRCE</name>
<dbReference type="InterPro" id="IPR000175">
    <property type="entry name" value="Na/ntran_symport"/>
</dbReference>
<feature type="binding site" evidence="6">
    <location>
        <position position="343"/>
    </location>
    <ligand>
        <name>Na(+)</name>
        <dbReference type="ChEBI" id="CHEBI:29101"/>
        <label>1</label>
    </ligand>
</feature>
<keyword evidence="6" id="KW-0915">Sodium</keyword>
<dbReference type="InterPro" id="IPR037272">
    <property type="entry name" value="SNS_sf"/>
</dbReference>
<feature type="binding site" evidence="6">
    <location>
        <position position="407"/>
    </location>
    <ligand>
        <name>Na(+)</name>
        <dbReference type="ChEBI" id="CHEBI:29101"/>
        <label>1</label>
    </ligand>
</feature>
<feature type="transmembrane region" description="Helical" evidence="8">
    <location>
        <begin position="261"/>
        <end position="289"/>
    </location>
</feature>
<dbReference type="PROSITE" id="PS50267">
    <property type="entry name" value="NA_NEUROTRAN_SYMP_3"/>
    <property type="match status" value="1"/>
</dbReference>
<feature type="transmembrane region" description="Helical" evidence="8">
    <location>
        <begin position="494"/>
        <end position="518"/>
    </location>
</feature>
<evidence type="ECO:0000313" key="9">
    <source>
        <dbReference type="EMBL" id="KAK2552163.1"/>
    </source>
</evidence>
<dbReference type="AlphaFoldDB" id="A0AAD9Q038"/>
<dbReference type="PROSITE" id="PS00610">
    <property type="entry name" value="NA_NEUROTRAN_SYMP_1"/>
    <property type="match status" value="1"/>
</dbReference>
<comment type="subcellular location">
    <subcellularLocation>
        <location evidence="1">Membrane</location>
        <topology evidence="1">Multi-pass membrane protein</topology>
    </subcellularLocation>
</comment>
<feature type="transmembrane region" description="Helical" evidence="8">
    <location>
        <begin position="555"/>
        <end position="576"/>
    </location>
</feature>
<evidence type="ECO:0000256" key="4">
    <source>
        <dbReference type="ARBA" id="ARBA00022989"/>
    </source>
</evidence>
<feature type="transmembrane region" description="Helical" evidence="8">
    <location>
        <begin position="309"/>
        <end position="328"/>
    </location>
</feature>
<evidence type="ECO:0000256" key="2">
    <source>
        <dbReference type="ARBA" id="ARBA00022448"/>
    </source>
</evidence>
<feature type="binding site" evidence="6">
    <location>
        <position position="76"/>
    </location>
    <ligand>
        <name>Na(+)</name>
        <dbReference type="ChEBI" id="CHEBI:29101"/>
        <label>1</label>
    </ligand>
</feature>
<keyword evidence="7" id="KW-0769">Symport</keyword>
<keyword evidence="5 8" id="KW-0472">Membrane</keyword>
<dbReference type="SUPFAM" id="SSF161070">
    <property type="entry name" value="SNF-like"/>
    <property type="match status" value="1"/>
</dbReference>
<evidence type="ECO:0000256" key="3">
    <source>
        <dbReference type="ARBA" id="ARBA00022692"/>
    </source>
</evidence>
<proteinExistence type="inferred from homology"/>
<gene>
    <name evidence="9" type="ORF">P5673_026922</name>
</gene>
<organism evidence="9 10">
    <name type="scientific">Acropora cervicornis</name>
    <name type="common">Staghorn coral</name>
    <dbReference type="NCBI Taxonomy" id="6130"/>
    <lineage>
        <taxon>Eukaryota</taxon>
        <taxon>Metazoa</taxon>
        <taxon>Cnidaria</taxon>
        <taxon>Anthozoa</taxon>
        <taxon>Hexacorallia</taxon>
        <taxon>Scleractinia</taxon>
        <taxon>Astrocoeniina</taxon>
        <taxon>Acroporidae</taxon>
        <taxon>Acropora</taxon>
    </lineage>
</organism>
<feature type="binding site" evidence="6">
    <location>
        <position position="74"/>
    </location>
    <ligand>
        <name>Na(+)</name>
        <dbReference type="ChEBI" id="CHEBI:29101"/>
        <label>1</label>
    </ligand>
</feature>
<dbReference type="GO" id="GO:0046872">
    <property type="term" value="F:metal ion binding"/>
    <property type="evidence" value="ECO:0007669"/>
    <property type="project" value="UniProtKB-KW"/>
</dbReference>
<keyword evidence="2 7" id="KW-0813">Transport</keyword>
<dbReference type="GO" id="GO:0035725">
    <property type="term" value="P:sodium ion transmembrane transport"/>
    <property type="evidence" value="ECO:0007669"/>
    <property type="project" value="TreeGrafter"/>
</dbReference>
<keyword evidence="6" id="KW-0479">Metal-binding</keyword>
<evidence type="ECO:0000313" key="10">
    <source>
        <dbReference type="Proteomes" id="UP001249851"/>
    </source>
</evidence>
<keyword evidence="10" id="KW-1185">Reference proteome</keyword>
<evidence type="ECO:0000256" key="5">
    <source>
        <dbReference type="ARBA" id="ARBA00023136"/>
    </source>
</evidence>
<dbReference type="GO" id="GO:0015293">
    <property type="term" value="F:symporter activity"/>
    <property type="evidence" value="ECO:0007669"/>
    <property type="project" value="UniProtKB-KW"/>
</dbReference>
<comment type="caution">
    <text evidence="9">The sequence shown here is derived from an EMBL/GenBank/DDBJ whole genome shotgun (WGS) entry which is preliminary data.</text>
</comment>
<dbReference type="GO" id="GO:0005886">
    <property type="term" value="C:plasma membrane"/>
    <property type="evidence" value="ECO:0007669"/>
    <property type="project" value="TreeGrafter"/>
</dbReference>
<reference evidence="9" key="1">
    <citation type="journal article" date="2023" name="G3 (Bethesda)">
        <title>Whole genome assembly and annotation of the endangered Caribbean coral Acropora cervicornis.</title>
        <authorList>
            <person name="Selwyn J.D."/>
            <person name="Vollmer S.V."/>
        </authorList>
    </citation>
    <scope>NUCLEOTIDE SEQUENCE</scope>
    <source>
        <strain evidence="9">K2</strain>
    </source>
</reference>
<evidence type="ECO:0000256" key="8">
    <source>
        <dbReference type="SAM" id="Phobius"/>
    </source>
</evidence>
<dbReference type="Proteomes" id="UP001249851">
    <property type="component" value="Unassembled WGS sequence"/>
</dbReference>
<accession>A0AAD9Q038</accession>
<protein>
    <recommendedName>
        <fullName evidence="7">Transporter</fullName>
    </recommendedName>
</protein>
<keyword evidence="3 7" id="KW-0812">Transmembrane</keyword>
<sequence length="612" mass="68726">MCMCVHSGVDLPSIRDDKSTDVLTRESKQDLSYQVKELTGKSSTDIAERKVLEVGSEKRETWGHKAEFILATIGLAVGLGNVWRFPYLCQKNGGGAFLIPYAIFMVIEGLPLFFLELSIGQRMRKSALQCWKDVHPALFGIGVACLMVSLMLCMYYVVVIAWCCYYFFISFTKLLPWDHETLCPQYKNFKALEQDVKICASNITCSNSTLYSGLKSQLENFADCCVRDPPQFYFYHHALQISTSIQDGGIGMNWKLAGCLVFAWVITYLCVVVYFTATFPYLILIILFFRGWKLLANANIWKDAATQMFFTLSLGFGALVAFASYMPIHNQVMRDAYTVVFVNCGTSIFAGIVVFSILGYRESVTGIPVTKVGSGPGLAFMTFSDAILLMDVSPLWAILFFFMLILLGIDSEFGTLEAAIGPIMDLKIFPNMRKELVTLIVAVILLLFGLSMVSGPGYYVFQMFDDYSVTIPLLVIALFQFADDIEFMTGKRPWIGWMICWKYISPLALFIVLVALIAQQSQSPPTYSQFVGCVQKPFAGKGSKTWTEKAEYPGWAVFIVVMIVLASTLPILIWLIKDWPKNWRSAFHKTFCTGLNNYLPDPKKDATPESPT</sequence>
<feature type="transmembrane region" description="Helical" evidence="8">
    <location>
        <begin position="396"/>
        <end position="416"/>
    </location>
</feature>
<feature type="transmembrane region" description="Helical" evidence="8">
    <location>
        <begin position="340"/>
        <end position="360"/>
    </location>
</feature>
<feature type="binding site" evidence="6">
    <location>
        <position position="77"/>
    </location>
    <ligand>
        <name>Na(+)</name>
        <dbReference type="ChEBI" id="CHEBI:29101"/>
        <label>1</label>
    </ligand>
</feature>
<dbReference type="Pfam" id="PF00209">
    <property type="entry name" value="SNF"/>
    <property type="match status" value="1"/>
</dbReference>
<evidence type="ECO:0000256" key="6">
    <source>
        <dbReference type="PIRSR" id="PIRSR600175-1"/>
    </source>
</evidence>
<dbReference type="PANTHER" id="PTHR11616:SF182">
    <property type="entry name" value="TRANSPORTER"/>
    <property type="match status" value="1"/>
</dbReference>
<dbReference type="PRINTS" id="PR00176">
    <property type="entry name" value="NANEUSMPORT"/>
</dbReference>
<feature type="transmembrane region" description="Helical" evidence="8">
    <location>
        <begin position="68"/>
        <end position="86"/>
    </location>
</feature>